<dbReference type="GeneID" id="93607258"/>
<dbReference type="SUPFAM" id="SSF53098">
    <property type="entry name" value="Ribonuclease H-like"/>
    <property type="match status" value="1"/>
</dbReference>
<proteinExistence type="predicted"/>
<dbReference type="InParanoid" id="I1BHA2"/>
<evidence type="ECO:0008006" key="3">
    <source>
        <dbReference type="Google" id="ProtNLM"/>
    </source>
</evidence>
<gene>
    <name evidence="1" type="ORF">RO3G_00286</name>
</gene>
<dbReference type="InterPro" id="IPR050951">
    <property type="entry name" value="Retrovirus_Pol_polyprotein"/>
</dbReference>
<evidence type="ECO:0000313" key="1">
    <source>
        <dbReference type="EMBL" id="EIE75582.1"/>
    </source>
</evidence>
<dbReference type="PANTHER" id="PTHR37984:SF5">
    <property type="entry name" value="PROTEIN NYNRIN-LIKE"/>
    <property type="match status" value="1"/>
</dbReference>
<dbReference type="PANTHER" id="PTHR37984">
    <property type="entry name" value="PROTEIN CBG26694"/>
    <property type="match status" value="1"/>
</dbReference>
<dbReference type="EMBL" id="CH476732">
    <property type="protein sequence ID" value="EIE75582.1"/>
    <property type="molecule type" value="Genomic_DNA"/>
</dbReference>
<dbReference type="AlphaFoldDB" id="I1BHA2"/>
<organism evidence="1 2">
    <name type="scientific">Rhizopus delemar (strain RA 99-880 / ATCC MYA-4621 / FGSC 9543 / NRRL 43880)</name>
    <name type="common">Mucormycosis agent</name>
    <name type="synonym">Rhizopus arrhizus var. delemar</name>
    <dbReference type="NCBI Taxonomy" id="246409"/>
    <lineage>
        <taxon>Eukaryota</taxon>
        <taxon>Fungi</taxon>
        <taxon>Fungi incertae sedis</taxon>
        <taxon>Mucoromycota</taxon>
        <taxon>Mucoromycotina</taxon>
        <taxon>Mucoromycetes</taxon>
        <taxon>Mucorales</taxon>
        <taxon>Mucorineae</taxon>
        <taxon>Rhizopodaceae</taxon>
        <taxon>Rhizopus</taxon>
    </lineage>
</organism>
<name>I1BHA2_RHIO9</name>
<accession>I1BHA2</accession>
<protein>
    <recommendedName>
        <fullName evidence="3">Integrase catalytic domain-containing protein</fullName>
    </recommendedName>
</protein>
<reference evidence="1 2" key="1">
    <citation type="journal article" date="2009" name="PLoS Genet.">
        <title>Genomic analysis of the basal lineage fungus Rhizopus oryzae reveals a whole-genome duplication.</title>
        <authorList>
            <person name="Ma L.-J."/>
            <person name="Ibrahim A.S."/>
            <person name="Skory C."/>
            <person name="Grabherr M.G."/>
            <person name="Burger G."/>
            <person name="Butler M."/>
            <person name="Elias M."/>
            <person name="Idnurm A."/>
            <person name="Lang B.F."/>
            <person name="Sone T."/>
            <person name="Abe A."/>
            <person name="Calvo S.E."/>
            <person name="Corrochano L.M."/>
            <person name="Engels R."/>
            <person name="Fu J."/>
            <person name="Hansberg W."/>
            <person name="Kim J.-M."/>
            <person name="Kodira C.D."/>
            <person name="Koehrsen M.J."/>
            <person name="Liu B."/>
            <person name="Miranda-Saavedra D."/>
            <person name="O'Leary S."/>
            <person name="Ortiz-Castellanos L."/>
            <person name="Poulter R."/>
            <person name="Rodriguez-Romero J."/>
            <person name="Ruiz-Herrera J."/>
            <person name="Shen Y.-Q."/>
            <person name="Zeng Q."/>
            <person name="Galagan J."/>
            <person name="Birren B.W."/>
            <person name="Cuomo C.A."/>
            <person name="Wickes B.L."/>
        </authorList>
    </citation>
    <scope>NUCLEOTIDE SEQUENCE [LARGE SCALE GENOMIC DNA]</scope>
    <source>
        <strain evidence="2">RA 99-880 / ATCC MYA-4621 / FGSC 9543 / NRRL 43880</strain>
    </source>
</reference>
<keyword evidence="2" id="KW-1185">Reference proteome</keyword>
<sequence length="76" mass="8771">MARDIQEYVKKCPRCQVHGCKSLNEELYPVPVSSKPFDRIALDAKHVQSSRTGYRYIIVVIDYLTKYSGSKYLTNV</sequence>
<evidence type="ECO:0000313" key="2">
    <source>
        <dbReference type="Proteomes" id="UP000009138"/>
    </source>
</evidence>
<dbReference type="STRING" id="246409.I1BHA2"/>
<dbReference type="RefSeq" id="XP_067510978.1">
    <property type="nucleotide sequence ID" value="XM_067654877.1"/>
</dbReference>
<dbReference type="VEuPathDB" id="FungiDB:RO3G_00286"/>
<dbReference type="InterPro" id="IPR012337">
    <property type="entry name" value="RNaseH-like_sf"/>
</dbReference>
<dbReference type="Proteomes" id="UP000009138">
    <property type="component" value="Unassembled WGS sequence"/>
</dbReference>